<keyword evidence="1" id="KW-1185">Reference proteome</keyword>
<dbReference type="WBParaSite" id="GPLIN_000274900">
    <property type="protein sequence ID" value="GPLIN_000274900"/>
    <property type="gene ID" value="GPLIN_000274900"/>
</dbReference>
<reference evidence="2" key="2">
    <citation type="submission" date="2016-06" db="UniProtKB">
        <authorList>
            <consortium name="WormBaseParasite"/>
        </authorList>
    </citation>
    <scope>IDENTIFICATION</scope>
</reference>
<name>A0A183BQ63_GLOPA</name>
<sequence length="531" mass="60542">MSKTAARVRPTFFDSVEKWADIDFGEDLRHFLEDILYTELVSYAQLIHHKNAIIHSLLSHLADQSLSLPAFFDFCAAIATDLRDDFQPHFWQIFDAISNLFLTPKQEKFGEAEMQGGFRAMGQIIKLNLRFLFSQLKPLFCRSLLPLLGFSSDDRVRSFAARTFSFILSNSPLPHKLAKFLLAKCFSGHGHTHHLKEGLSLFFFNSVFDDGEHGDKAAELIGAIILPIFGMPSDSALRRSSISLMTDVFQKFIACGNRSVSTQIIAKLISRVEHVQNTNELPTLSQWLLLWMRAKKSTLFSEDNKAKLFSLAVDGLQSSDCPEFFEQYLQLVSELLLSHPPLSPLHQSTFLSVLATLGNDLHRLHFLLRCLAQLHTLPFFFTDIMDVVGGLGSSLLSSITSDFENITQERLQPLRELLIFYSQILTEHFPIEEPLSANRQEPSFRLQHHFSFRHFVVAVLHNPSVYPSDFFDLSLTIWPRLWFVTEKPEGLDAINAFVMQTVREGTKRTLSEKETERLWKATCAALTLQQK</sequence>
<dbReference type="OrthoDB" id="360653at2759"/>
<dbReference type="PANTHER" id="PTHR17695">
    <property type="entry name" value="SMALL SUBUNIT PROCESSOME COMPONENT 20 HOMOLOG"/>
    <property type="match status" value="1"/>
</dbReference>
<evidence type="ECO:0000313" key="1">
    <source>
        <dbReference type="Proteomes" id="UP000050741"/>
    </source>
</evidence>
<dbReference type="GO" id="GO:0032040">
    <property type="term" value="C:small-subunit processome"/>
    <property type="evidence" value="ECO:0007669"/>
    <property type="project" value="TreeGrafter"/>
</dbReference>
<dbReference type="GO" id="GO:0030686">
    <property type="term" value="C:90S preribosome"/>
    <property type="evidence" value="ECO:0007669"/>
    <property type="project" value="TreeGrafter"/>
</dbReference>
<proteinExistence type="predicted"/>
<dbReference type="SUPFAM" id="SSF48371">
    <property type="entry name" value="ARM repeat"/>
    <property type="match status" value="1"/>
</dbReference>
<accession>A0A183BQ63</accession>
<organism evidence="1 2">
    <name type="scientific">Globodera pallida</name>
    <name type="common">Potato cyst nematode worm</name>
    <name type="synonym">Heterodera pallida</name>
    <dbReference type="NCBI Taxonomy" id="36090"/>
    <lineage>
        <taxon>Eukaryota</taxon>
        <taxon>Metazoa</taxon>
        <taxon>Ecdysozoa</taxon>
        <taxon>Nematoda</taxon>
        <taxon>Chromadorea</taxon>
        <taxon>Rhabditida</taxon>
        <taxon>Tylenchina</taxon>
        <taxon>Tylenchomorpha</taxon>
        <taxon>Tylenchoidea</taxon>
        <taxon>Heteroderidae</taxon>
        <taxon>Heteroderinae</taxon>
        <taxon>Globodera</taxon>
    </lineage>
</organism>
<dbReference type="PANTHER" id="PTHR17695:SF11">
    <property type="entry name" value="SMALL SUBUNIT PROCESSOME COMPONENT 20 HOMOLOG"/>
    <property type="match status" value="1"/>
</dbReference>
<reference evidence="1" key="1">
    <citation type="submission" date="2014-05" db="EMBL/GenBank/DDBJ databases">
        <title>The genome and life-stage specific transcriptomes of Globodera pallida elucidate key aspects of plant parasitism by a cyst nematode.</title>
        <authorList>
            <person name="Cotton J.A."/>
            <person name="Lilley C.J."/>
            <person name="Jones L.M."/>
            <person name="Kikuchi T."/>
            <person name="Reid A.J."/>
            <person name="Thorpe P."/>
            <person name="Tsai I.J."/>
            <person name="Beasley H."/>
            <person name="Blok V."/>
            <person name="Cock P.J.A."/>
            <person name="Van den Akker S.E."/>
            <person name="Holroyd N."/>
            <person name="Hunt M."/>
            <person name="Mantelin S."/>
            <person name="Naghra H."/>
            <person name="Pain A."/>
            <person name="Palomares-Rius J.E."/>
            <person name="Zarowiecki M."/>
            <person name="Berriman M."/>
            <person name="Jones J.T."/>
            <person name="Urwin P.E."/>
        </authorList>
    </citation>
    <scope>NUCLEOTIDE SEQUENCE [LARGE SCALE GENOMIC DNA]</scope>
    <source>
        <strain evidence="1">Lindley</strain>
    </source>
</reference>
<dbReference type="InterPro" id="IPR016024">
    <property type="entry name" value="ARM-type_fold"/>
</dbReference>
<dbReference type="Proteomes" id="UP000050741">
    <property type="component" value="Unassembled WGS sequence"/>
</dbReference>
<dbReference type="InterPro" id="IPR052575">
    <property type="entry name" value="SSU_processome_comp_20"/>
</dbReference>
<evidence type="ECO:0000313" key="2">
    <source>
        <dbReference type="WBParaSite" id="GPLIN_000274900"/>
    </source>
</evidence>
<protein>
    <submittedName>
        <fullName evidence="2">Non-specific serine/threonine protein kinase</fullName>
    </submittedName>
</protein>
<dbReference type="AlphaFoldDB" id="A0A183BQ63"/>